<reference evidence="2 3" key="1">
    <citation type="submission" date="2016-06" db="EMBL/GenBank/DDBJ databases">
        <authorList>
            <person name="Kjaerup R.B."/>
            <person name="Dalgaard T.S."/>
            <person name="Juul-Madsen H.R."/>
        </authorList>
    </citation>
    <scope>NUCLEOTIDE SEQUENCE [LARGE SCALE GENOMIC DNA]</scope>
    <source>
        <strain evidence="2 3">Pb300</strain>
    </source>
</reference>
<dbReference type="EMBL" id="LZYO01000249">
    <property type="protein sequence ID" value="ODH22413.1"/>
    <property type="molecule type" value="Genomic_DNA"/>
</dbReference>
<feature type="compositionally biased region" description="Polar residues" evidence="1">
    <location>
        <begin position="27"/>
        <end position="44"/>
    </location>
</feature>
<sequence length="680" mass="76462">MGFSEALRYLSRYYHKDRRGARHRHTNSTASPMRTESTANDATHVQTSPYVTVIHVRPEDLEVADLLIRRRASDRQMSERRPSEGSPQPYESETVEAKESPIEPEPAKKASAPSKSHFEPLRIEKSDKHSRGSPLRISQVWGDSRKQISPASHHTGKIWDRGDQNHEKPPSPAHGNNRCSESNNLETSPDQSTRQSSNQTMQSDGSWATVQRDPSKRCKSPIATIDSRTPSENKNPFADRHALRYSFDVTSSEEIPQPHRQLSCGNREQNSCCNNRRSLSVFWQSSRGHVPPRASSRSLDEISSRIFCGPGAPRRERIRSRAIIRFNTSAEGLGIVLPTKSGREMINSEGDCIPERSNSILGRIRSVRSNIGLRHRNSAKRTLRRIKTMANLTLRYPIDQLKGKSLEELTRLGGKSYFDLPERYGPHALILPTCFSSTMNYLLKYGPGIDYLYEDHGDNEVVCTLYSQYADQVLSAETSMDKIDKTTRVVEQPTELMPPPGPTSAQGPGFVHDVSTVFCHLLCGLPGGILGSKNLCEVLQKIQEYDFENPQVARDAERGGYLPDLPLPMAAKIRLIAHALVAMTNDLQFDLICSVFGLLSFTADVNAKISSLRNFTTWLKLPDSSLMAKRFSFVLAEPKSIRLTVDKDSVVGDPEMNTTMEMVIDHWKDICLQFRRMGIF</sequence>
<feature type="compositionally biased region" description="Basic residues" evidence="1">
    <location>
        <begin position="17"/>
        <end position="26"/>
    </location>
</feature>
<accession>A0A1D2JAD7</accession>
<feature type="compositionally biased region" description="Polar residues" evidence="1">
    <location>
        <begin position="177"/>
        <end position="209"/>
    </location>
</feature>
<evidence type="ECO:0000313" key="3">
    <source>
        <dbReference type="Proteomes" id="UP000242814"/>
    </source>
</evidence>
<evidence type="ECO:0000256" key="1">
    <source>
        <dbReference type="SAM" id="MobiDB-lite"/>
    </source>
</evidence>
<feature type="compositionally biased region" description="Basic and acidic residues" evidence="1">
    <location>
        <begin position="157"/>
        <end position="169"/>
    </location>
</feature>
<dbReference type="Proteomes" id="UP000242814">
    <property type="component" value="Unassembled WGS sequence"/>
</dbReference>
<comment type="caution">
    <text evidence="2">The sequence shown here is derived from an EMBL/GenBank/DDBJ whole genome shotgun (WGS) entry which is preliminary data.</text>
</comment>
<dbReference type="VEuPathDB" id="FungiDB:PADG_06877"/>
<gene>
    <name evidence="2" type="ORF">ACO22_05518</name>
</gene>
<protein>
    <recommendedName>
        <fullName evidence="4">Rho-GAP domain-containing protein</fullName>
    </recommendedName>
</protein>
<feature type="region of interest" description="Disordered" evidence="1">
    <location>
        <begin position="17"/>
        <end position="44"/>
    </location>
</feature>
<organism evidence="2 3">
    <name type="scientific">Paracoccidioides brasiliensis</name>
    <dbReference type="NCBI Taxonomy" id="121759"/>
    <lineage>
        <taxon>Eukaryota</taxon>
        <taxon>Fungi</taxon>
        <taxon>Dikarya</taxon>
        <taxon>Ascomycota</taxon>
        <taxon>Pezizomycotina</taxon>
        <taxon>Eurotiomycetes</taxon>
        <taxon>Eurotiomycetidae</taxon>
        <taxon>Onygenales</taxon>
        <taxon>Ajellomycetaceae</taxon>
        <taxon>Paracoccidioides</taxon>
    </lineage>
</organism>
<dbReference type="VEuPathDB" id="FungiDB:PABG_05870"/>
<feature type="region of interest" description="Disordered" evidence="1">
    <location>
        <begin position="74"/>
        <end position="269"/>
    </location>
</feature>
<feature type="compositionally biased region" description="Basic and acidic residues" evidence="1">
    <location>
        <begin position="116"/>
        <end position="130"/>
    </location>
</feature>
<feature type="compositionally biased region" description="Basic and acidic residues" evidence="1">
    <location>
        <begin position="95"/>
        <end position="108"/>
    </location>
</feature>
<dbReference type="AlphaFoldDB" id="A0A1D2JAD7"/>
<evidence type="ECO:0008006" key="4">
    <source>
        <dbReference type="Google" id="ProtNLM"/>
    </source>
</evidence>
<evidence type="ECO:0000313" key="2">
    <source>
        <dbReference type="EMBL" id="ODH22413.1"/>
    </source>
</evidence>
<proteinExistence type="predicted"/>
<name>A0A1D2JAD7_PARBR</name>
<feature type="compositionally biased region" description="Basic and acidic residues" evidence="1">
    <location>
        <begin position="74"/>
        <end position="83"/>
    </location>
</feature>